<dbReference type="EMBL" id="SNRY01000007">
    <property type="protein sequence ID" value="KAA6351926.1"/>
    <property type="molecule type" value="Genomic_DNA"/>
</dbReference>
<reference evidence="6" key="1">
    <citation type="submission" date="2019-03" db="EMBL/GenBank/DDBJ databases">
        <title>Single cell metagenomics reveals metabolic interactions within the superorganism composed of flagellate Streblomastix strix and complex community of Bacteroidetes bacteria on its surface.</title>
        <authorList>
            <person name="Treitli S.C."/>
            <person name="Kolisko M."/>
            <person name="Husnik F."/>
            <person name="Keeling P."/>
            <person name="Hampl V."/>
        </authorList>
    </citation>
    <scope>NUCLEOTIDE SEQUENCE</scope>
    <source>
        <strain evidence="6">STM</strain>
    </source>
</reference>
<dbReference type="Pfam" id="PF12833">
    <property type="entry name" value="HTH_18"/>
    <property type="match status" value="1"/>
</dbReference>
<evidence type="ECO:0000256" key="2">
    <source>
        <dbReference type="ARBA" id="ARBA00023125"/>
    </source>
</evidence>
<dbReference type="GO" id="GO:0003700">
    <property type="term" value="F:DNA-binding transcription factor activity"/>
    <property type="evidence" value="ECO:0007669"/>
    <property type="project" value="InterPro"/>
</dbReference>
<dbReference type="InterPro" id="IPR018060">
    <property type="entry name" value="HTH_AraC"/>
</dbReference>
<dbReference type="PANTHER" id="PTHR43280">
    <property type="entry name" value="ARAC-FAMILY TRANSCRIPTIONAL REGULATOR"/>
    <property type="match status" value="1"/>
</dbReference>
<protein>
    <submittedName>
        <fullName evidence="6">HTH-type transcriptional activator RhaS</fullName>
    </submittedName>
</protein>
<name>A0A5J4T091_9ZZZZ</name>
<sequence>MHTFYFLPPKSDLLCLLLLLGGGIYYSLKLKIKNQAIVKQIKELQEQIKLQEQKIPNKSLPEGNVEFVPENEDNPCPDTRKDKLCIKLRDMLHKDRLYRDPNLTRDGIITRLGTNKSLFIEAFKYCFETSFPVYINSLRLKDAIPLLDDSDLTLEEIAERVGFGTLRTFQRQFRMEYSMSITNYRKLTKSQDIVL</sequence>
<keyword evidence="3" id="KW-0804">Transcription</keyword>
<dbReference type="SMART" id="SM00342">
    <property type="entry name" value="HTH_ARAC"/>
    <property type="match status" value="1"/>
</dbReference>
<dbReference type="AlphaFoldDB" id="A0A5J4T091"/>
<evidence type="ECO:0000313" key="6">
    <source>
        <dbReference type="EMBL" id="KAA6351926.1"/>
    </source>
</evidence>
<feature type="coiled-coil region" evidence="4">
    <location>
        <begin position="27"/>
        <end position="54"/>
    </location>
</feature>
<evidence type="ECO:0000256" key="1">
    <source>
        <dbReference type="ARBA" id="ARBA00023015"/>
    </source>
</evidence>
<dbReference type="InterPro" id="IPR009057">
    <property type="entry name" value="Homeodomain-like_sf"/>
</dbReference>
<dbReference type="PANTHER" id="PTHR43280:SF2">
    <property type="entry name" value="HTH-TYPE TRANSCRIPTIONAL REGULATOR EXSA"/>
    <property type="match status" value="1"/>
</dbReference>
<keyword evidence="1" id="KW-0805">Transcription regulation</keyword>
<keyword evidence="4" id="KW-0175">Coiled coil</keyword>
<feature type="domain" description="HTH araC/xylS-type" evidence="5">
    <location>
        <begin position="82"/>
        <end position="187"/>
    </location>
</feature>
<dbReference type="SUPFAM" id="SSF46689">
    <property type="entry name" value="Homeodomain-like"/>
    <property type="match status" value="1"/>
</dbReference>
<dbReference type="GO" id="GO:0043565">
    <property type="term" value="F:sequence-specific DNA binding"/>
    <property type="evidence" value="ECO:0007669"/>
    <property type="project" value="InterPro"/>
</dbReference>
<gene>
    <name evidence="6" type="ORF">EZS27_000723</name>
</gene>
<evidence type="ECO:0000256" key="4">
    <source>
        <dbReference type="SAM" id="Coils"/>
    </source>
</evidence>
<organism evidence="6">
    <name type="scientific">termite gut metagenome</name>
    <dbReference type="NCBI Taxonomy" id="433724"/>
    <lineage>
        <taxon>unclassified sequences</taxon>
        <taxon>metagenomes</taxon>
        <taxon>organismal metagenomes</taxon>
    </lineage>
</organism>
<keyword evidence="2" id="KW-0238">DNA-binding</keyword>
<proteinExistence type="predicted"/>
<comment type="caution">
    <text evidence="6">The sequence shown here is derived from an EMBL/GenBank/DDBJ whole genome shotgun (WGS) entry which is preliminary data.</text>
</comment>
<evidence type="ECO:0000256" key="3">
    <source>
        <dbReference type="ARBA" id="ARBA00023163"/>
    </source>
</evidence>
<dbReference type="Gene3D" id="1.10.10.60">
    <property type="entry name" value="Homeodomain-like"/>
    <property type="match status" value="1"/>
</dbReference>
<evidence type="ECO:0000259" key="5">
    <source>
        <dbReference type="PROSITE" id="PS01124"/>
    </source>
</evidence>
<dbReference type="PROSITE" id="PS01124">
    <property type="entry name" value="HTH_ARAC_FAMILY_2"/>
    <property type="match status" value="1"/>
</dbReference>
<accession>A0A5J4T091</accession>